<keyword evidence="6" id="KW-0804">Transcription</keyword>
<keyword evidence="3" id="KW-0156">Chromatin regulator</keyword>
<keyword evidence="2" id="KW-0227">DNA damage</keyword>
<proteinExistence type="predicted"/>
<evidence type="ECO:0000256" key="2">
    <source>
        <dbReference type="ARBA" id="ARBA00022763"/>
    </source>
</evidence>
<keyword evidence="14" id="KW-1185">Reference proteome</keyword>
<evidence type="ECO:0000313" key="14">
    <source>
        <dbReference type="Proteomes" id="UP001347796"/>
    </source>
</evidence>
<dbReference type="FunFam" id="2.30.30.140:FF:000024">
    <property type="entry name" value="Mortality factor 4-like protein 1"/>
    <property type="match status" value="1"/>
</dbReference>
<dbReference type="SMART" id="SM00298">
    <property type="entry name" value="CHROMO"/>
    <property type="match status" value="1"/>
</dbReference>
<comment type="caution">
    <text evidence="13">The sequence shown here is derived from an EMBL/GenBank/DDBJ whole genome shotgun (WGS) entry which is preliminary data.</text>
</comment>
<keyword evidence="4" id="KW-0007">Acetylation</keyword>
<dbReference type="AlphaFoldDB" id="A0AAN8JPZ9"/>
<dbReference type="PANTHER" id="PTHR10880">
    <property type="entry name" value="MORTALITY FACTOR 4-LIKE PROTEIN"/>
    <property type="match status" value="1"/>
</dbReference>
<dbReference type="Gene3D" id="2.30.30.140">
    <property type="match status" value="1"/>
</dbReference>
<evidence type="ECO:0000313" key="13">
    <source>
        <dbReference type="EMBL" id="KAK6179029.1"/>
    </source>
</evidence>
<dbReference type="FunFam" id="1.10.274.30:FF:000001">
    <property type="entry name" value="Mortality factor 4-like protein 1"/>
    <property type="match status" value="1"/>
</dbReference>
<sequence>MPPKMKFQEGEKVLCFHGPLLYEAKCVKYEVKDKLIRYFIHYNGWNKNWDEWVPEGRVLKCNEAGHQKQKELQKAHAGNTKRAKATKKEKDSDKDKGKEKDKDKEKDTNTSATEKEPVVKKPRGAPVRASTPVPESSSATDSKRKRVRTAAESTVESVRPRKEEAYLSKIEVKIKIPDELKPWLVDDWDLISRQKMLVSLPCKLTVDQILDDYIKAKTTKGNNPNKDAILEVTKGIREYFTVMLGTHLLYKFERPQYREILTDHADMPVTNIYGATHLLRLFVKLGGMLAYTALDEKSVQLLLTHIHDFLKYLHKNSTTLFNIKDYTVAPPEYHRKAI</sequence>
<feature type="domain" description="Chromo" evidence="12">
    <location>
        <begin position="6"/>
        <end position="74"/>
    </location>
</feature>
<evidence type="ECO:0000256" key="7">
    <source>
        <dbReference type="ARBA" id="ARBA00023172"/>
    </source>
</evidence>
<evidence type="ECO:0000256" key="3">
    <source>
        <dbReference type="ARBA" id="ARBA00022853"/>
    </source>
</evidence>
<organism evidence="13 14">
    <name type="scientific">Patella caerulea</name>
    <name type="common">Rayed Mediterranean limpet</name>
    <dbReference type="NCBI Taxonomy" id="87958"/>
    <lineage>
        <taxon>Eukaryota</taxon>
        <taxon>Metazoa</taxon>
        <taxon>Spiralia</taxon>
        <taxon>Lophotrochozoa</taxon>
        <taxon>Mollusca</taxon>
        <taxon>Gastropoda</taxon>
        <taxon>Patellogastropoda</taxon>
        <taxon>Patelloidea</taxon>
        <taxon>Patellidae</taxon>
        <taxon>Patella</taxon>
    </lineage>
</organism>
<dbReference type="SUPFAM" id="SSF54160">
    <property type="entry name" value="Chromo domain-like"/>
    <property type="match status" value="1"/>
</dbReference>
<keyword evidence="5" id="KW-0805">Transcription regulation</keyword>
<dbReference type="PROSITE" id="PS51640">
    <property type="entry name" value="MRG"/>
    <property type="match status" value="1"/>
</dbReference>
<dbReference type="Proteomes" id="UP001347796">
    <property type="component" value="Unassembled WGS sequence"/>
</dbReference>
<dbReference type="GO" id="GO:0006310">
    <property type="term" value="P:DNA recombination"/>
    <property type="evidence" value="ECO:0007669"/>
    <property type="project" value="UniProtKB-KW"/>
</dbReference>
<keyword evidence="9" id="KW-0539">Nucleus</keyword>
<dbReference type="PANTHER" id="PTHR10880:SF48">
    <property type="entry name" value="MORTALITY FACTOR 4 LIKE 2"/>
    <property type="match status" value="1"/>
</dbReference>
<dbReference type="GO" id="GO:0006355">
    <property type="term" value="P:regulation of DNA-templated transcription"/>
    <property type="evidence" value="ECO:0007669"/>
    <property type="project" value="InterPro"/>
</dbReference>
<dbReference type="InterPro" id="IPR016197">
    <property type="entry name" value="Chromo-like_dom_sf"/>
</dbReference>
<dbReference type="Pfam" id="PF22732">
    <property type="entry name" value="MSL3_chromo-like"/>
    <property type="match status" value="1"/>
</dbReference>
<keyword evidence="7" id="KW-0233">DNA recombination</keyword>
<reference evidence="13 14" key="1">
    <citation type="submission" date="2024-01" db="EMBL/GenBank/DDBJ databases">
        <title>The genome of the rayed Mediterranean limpet Patella caerulea (Linnaeus, 1758).</title>
        <authorList>
            <person name="Anh-Thu Weber A."/>
            <person name="Halstead-Nussloch G."/>
        </authorList>
    </citation>
    <scope>NUCLEOTIDE SEQUENCE [LARGE SCALE GENOMIC DNA]</scope>
    <source>
        <strain evidence="13">AATW-2023a</strain>
        <tissue evidence="13">Whole specimen</tissue>
    </source>
</reference>
<dbReference type="GO" id="GO:0035267">
    <property type="term" value="C:NuA4 histone acetyltransferase complex"/>
    <property type="evidence" value="ECO:0007669"/>
    <property type="project" value="TreeGrafter"/>
</dbReference>
<evidence type="ECO:0000256" key="6">
    <source>
        <dbReference type="ARBA" id="ARBA00023163"/>
    </source>
</evidence>
<gene>
    <name evidence="13" type="ORF">SNE40_011477</name>
</gene>
<accession>A0AAN8JPZ9</accession>
<evidence type="ECO:0000256" key="11">
    <source>
        <dbReference type="SAM" id="MobiDB-lite"/>
    </source>
</evidence>
<dbReference type="GO" id="GO:0005634">
    <property type="term" value="C:nucleus"/>
    <property type="evidence" value="ECO:0007669"/>
    <property type="project" value="UniProtKB-SubCell"/>
</dbReference>
<dbReference type="InterPro" id="IPR000953">
    <property type="entry name" value="Chromo/chromo_shadow_dom"/>
</dbReference>
<dbReference type="InterPro" id="IPR026541">
    <property type="entry name" value="MRG_dom"/>
</dbReference>
<evidence type="ECO:0000259" key="12">
    <source>
        <dbReference type="SMART" id="SM00298"/>
    </source>
</evidence>
<evidence type="ECO:0000256" key="1">
    <source>
        <dbReference type="ARBA" id="ARBA00004123"/>
    </source>
</evidence>
<dbReference type="InterPro" id="IPR053820">
    <property type="entry name" value="MSL3_chromo-like"/>
</dbReference>
<dbReference type="InterPro" id="IPR038217">
    <property type="entry name" value="MRG_C_sf"/>
</dbReference>
<dbReference type="CDD" id="cd18983">
    <property type="entry name" value="CBD_MSL3_like"/>
    <property type="match status" value="1"/>
</dbReference>
<keyword evidence="8" id="KW-0234">DNA repair</keyword>
<dbReference type="Gene3D" id="1.10.274.30">
    <property type="entry name" value="MRG domain"/>
    <property type="match status" value="1"/>
</dbReference>
<name>A0AAN8JPZ9_PATCE</name>
<dbReference type="InterPro" id="IPR008676">
    <property type="entry name" value="MRG"/>
</dbReference>
<feature type="compositionally biased region" description="Basic and acidic residues" evidence="11">
    <location>
        <begin position="86"/>
        <end position="119"/>
    </location>
</feature>
<evidence type="ECO:0000256" key="10">
    <source>
        <dbReference type="ARBA" id="ARBA00071326"/>
    </source>
</evidence>
<dbReference type="EMBL" id="JAZGQO010000008">
    <property type="protein sequence ID" value="KAK6179029.1"/>
    <property type="molecule type" value="Genomic_DNA"/>
</dbReference>
<dbReference type="PIRSF" id="PIRSF038133">
    <property type="entry name" value="HAT_Nua4_EAF3/MRG15"/>
    <property type="match status" value="1"/>
</dbReference>
<protein>
    <recommendedName>
        <fullName evidence="10">Mortality factor 4-like protein 1</fullName>
    </recommendedName>
</protein>
<feature type="region of interest" description="Disordered" evidence="11">
    <location>
        <begin position="67"/>
        <end position="156"/>
    </location>
</feature>
<evidence type="ECO:0000256" key="9">
    <source>
        <dbReference type="ARBA" id="ARBA00023242"/>
    </source>
</evidence>
<dbReference type="GO" id="GO:0006325">
    <property type="term" value="P:chromatin organization"/>
    <property type="evidence" value="ECO:0007669"/>
    <property type="project" value="UniProtKB-KW"/>
</dbReference>
<dbReference type="Pfam" id="PF05712">
    <property type="entry name" value="MRG"/>
    <property type="match status" value="1"/>
</dbReference>
<evidence type="ECO:0000256" key="4">
    <source>
        <dbReference type="ARBA" id="ARBA00022990"/>
    </source>
</evidence>
<dbReference type="GO" id="GO:0006281">
    <property type="term" value="P:DNA repair"/>
    <property type="evidence" value="ECO:0007669"/>
    <property type="project" value="UniProtKB-KW"/>
</dbReference>
<evidence type="ECO:0000256" key="8">
    <source>
        <dbReference type="ARBA" id="ARBA00023204"/>
    </source>
</evidence>
<comment type="subcellular location">
    <subcellularLocation>
        <location evidence="1">Nucleus</location>
    </subcellularLocation>
</comment>
<evidence type="ECO:0000256" key="5">
    <source>
        <dbReference type="ARBA" id="ARBA00023015"/>
    </source>
</evidence>